<dbReference type="PANTHER" id="PTHR42852:SF17">
    <property type="entry name" value="THIOREDOXIN-LIKE PROTEIN HI_1115"/>
    <property type="match status" value="1"/>
</dbReference>
<dbReference type="GO" id="GO:0016209">
    <property type="term" value="F:antioxidant activity"/>
    <property type="evidence" value="ECO:0007669"/>
    <property type="project" value="InterPro"/>
</dbReference>
<dbReference type="Gene3D" id="3.40.30.10">
    <property type="entry name" value="Glutaredoxin"/>
    <property type="match status" value="1"/>
</dbReference>
<feature type="domain" description="Thioredoxin" evidence="2">
    <location>
        <begin position="46"/>
        <end position="185"/>
    </location>
</feature>
<dbReference type="InterPro" id="IPR050553">
    <property type="entry name" value="Thioredoxin_ResA/DsbE_sf"/>
</dbReference>
<dbReference type="InterPro" id="IPR036249">
    <property type="entry name" value="Thioredoxin-like_sf"/>
</dbReference>
<dbReference type="AlphaFoldDB" id="A0A653AJ94"/>
<dbReference type="PANTHER" id="PTHR42852">
    <property type="entry name" value="THIOL:DISULFIDE INTERCHANGE PROTEIN DSBE"/>
    <property type="match status" value="1"/>
</dbReference>
<evidence type="ECO:0000256" key="1">
    <source>
        <dbReference type="SAM" id="SignalP"/>
    </source>
</evidence>
<dbReference type="EMBL" id="UPXZ01000038">
    <property type="protein sequence ID" value="VBB47971.1"/>
    <property type="molecule type" value="Genomic_DNA"/>
</dbReference>
<feature type="chain" id="PRO_5024880825" evidence="1">
    <location>
        <begin position="25"/>
        <end position="202"/>
    </location>
</feature>
<dbReference type="GO" id="GO:0016491">
    <property type="term" value="F:oxidoreductase activity"/>
    <property type="evidence" value="ECO:0007669"/>
    <property type="project" value="InterPro"/>
</dbReference>
<feature type="signal peptide" evidence="1">
    <location>
        <begin position="1"/>
        <end position="24"/>
    </location>
</feature>
<organism evidence="3">
    <name type="scientific">uncultured Paludibacter sp</name>
    <dbReference type="NCBI Taxonomy" id="497635"/>
    <lineage>
        <taxon>Bacteria</taxon>
        <taxon>Pseudomonadati</taxon>
        <taxon>Bacteroidota</taxon>
        <taxon>Bacteroidia</taxon>
        <taxon>Bacteroidales</taxon>
        <taxon>Paludibacteraceae</taxon>
        <taxon>Paludibacter</taxon>
        <taxon>environmental samples</taxon>
    </lineage>
</organism>
<protein>
    <submittedName>
        <fullName evidence="3">Putative Redoxin domain protein</fullName>
    </submittedName>
</protein>
<dbReference type="PROSITE" id="PS51352">
    <property type="entry name" value="THIOREDOXIN_2"/>
    <property type="match status" value="1"/>
</dbReference>
<name>A0A653AJ94_9BACT</name>
<sequence length="202" mass="23596">MRNLNTRKLLIFLLLTLGSFYSFSQNNVQSKNTSNIYERLNARYEKYLGQKFPDFSIDTYDSNLFSNKKFEGKIVYINFWNKHCSPCVAEMNGLNQMYLKLIQRPDFLFVSFSTDPDSVIQKSVIKYDIKFKVYRLSNELFSRLNFNNGIPTSIILDKNGIIKFFRCGGPGDKKQATEHVMTEIYPKIIELLEKKDNSSKSK</sequence>
<keyword evidence="1" id="KW-0732">Signal</keyword>
<dbReference type="CDD" id="cd02966">
    <property type="entry name" value="TlpA_like_family"/>
    <property type="match status" value="1"/>
</dbReference>
<dbReference type="InterPro" id="IPR013766">
    <property type="entry name" value="Thioredoxin_domain"/>
</dbReference>
<reference evidence="3" key="1">
    <citation type="submission" date="2018-07" db="EMBL/GenBank/DDBJ databases">
        <authorList>
            <consortium name="Genoscope - CEA"/>
            <person name="William W."/>
        </authorList>
    </citation>
    <scope>NUCLEOTIDE SEQUENCE</scope>
    <source>
        <strain evidence="3">IK1</strain>
    </source>
</reference>
<evidence type="ECO:0000313" key="3">
    <source>
        <dbReference type="EMBL" id="VBB47971.1"/>
    </source>
</evidence>
<dbReference type="SUPFAM" id="SSF52833">
    <property type="entry name" value="Thioredoxin-like"/>
    <property type="match status" value="1"/>
</dbReference>
<gene>
    <name evidence="3" type="ORF">TRIP_D430023</name>
</gene>
<proteinExistence type="predicted"/>
<accession>A0A653AJ94</accession>
<evidence type="ECO:0000259" key="2">
    <source>
        <dbReference type="PROSITE" id="PS51352"/>
    </source>
</evidence>
<dbReference type="Pfam" id="PF00578">
    <property type="entry name" value="AhpC-TSA"/>
    <property type="match status" value="1"/>
</dbReference>
<dbReference type="InterPro" id="IPR000866">
    <property type="entry name" value="AhpC/TSA"/>
</dbReference>